<keyword evidence="4" id="KW-1185">Reference proteome</keyword>
<sequence>MTCKFAIIGTGMISRVHAEEIRSLPGAELTYVLSRDELSGREFADLYGCRYTTDPRELWASKEVNAVSVCTPSGTHAQWAVLAARHGKHVMVEKPLDISLAAADEAIRICRDSGVKLGVIFQLRFMEELRRAKRLLDDGVLGRLLAADADMKFYRPPSYYGNSAWKGTSALDGGGALINQGIHGVDLLLWLAGGVSEVVAETRTLLHGIEVEDMATAVVRFRSGASGVIRSATCIYPDHPQRLLLHGTRGTMEIVGTEAPYIRRLEVPDRPELAIADAGAPEDRLGEAHRRQFADFVESIAEDREPLVNGEEGRKSLVLVDAIYRSSRESRRMVLPKESAQG</sequence>
<dbReference type="RefSeq" id="WP_185133696.1">
    <property type="nucleotide sequence ID" value="NZ_JACJVO010000081.1"/>
</dbReference>
<dbReference type="Pfam" id="PF01408">
    <property type="entry name" value="GFO_IDH_MocA"/>
    <property type="match status" value="1"/>
</dbReference>
<dbReference type="Proteomes" id="UP000564644">
    <property type="component" value="Unassembled WGS sequence"/>
</dbReference>
<feature type="domain" description="Gfo/Idh/MocA-like oxidoreductase N-terminal" evidence="1">
    <location>
        <begin position="4"/>
        <end position="120"/>
    </location>
</feature>
<evidence type="ECO:0000313" key="3">
    <source>
        <dbReference type="EMBL" id="MBB6736057.1"/>
    </source>
</evidence>
<feature type="domain" description="GFO/IDH/MocA-like oxidoreductase" evidence="2">
    <location>
        <begin position="130"/>
        <end position="253"/>
    </location>
</feature>
<dbReference type="InterPro" id="IPR000683">
    <property type="entry name" value="Gfo/Idh/MocA-like_OxRdtase_N"/>
</dbReference>
<dbReference type="PANTHER" id="PTHR43249:SF1">
    <property type="entry name" value="D-GLUCOSIDE 3-DEHYDROGENASE"/>
    <property type="match status" value="1"/>
</dbReference>
<evidence type="ECO:0000259" key="1">
    <source>
        <dbReference type="Pfam" id="PF01408"/>
    </source>
</evidence>
<dbReference type="AlphaFoldDB" id="A0A7X0VZZ0"/>
<name>A0A7X0VZZ0_9BACL</name>
<dbReference type="SUPFAM" id="SSF51735">
    <property type="entry name" value="NAD(P)-binding Rossmann-fold domains"/>
    <property type="match status" value="1"/>
</dbReference>
<protein>
    <submittedName>
        <fullName evidence="3">Gfo/Idh/MocA family oxidoreductase</fullName>
    </submittedName>
</protein>
<dbReference type="InterPro" id="IPR036291">
    <property type="entry name" value="NAD(P)-bd_dom_sf"/>
</dbReference>
<organism evidence="3 4">
    <name type="scientific">Cohnella zeiphila</name>
    <dbReference type="NCBI Taxonomy" id="2761120"/>
    <lineage>
        <taxon>Bacteria</taxon>
        <taxon>Bacillati</taxon>
        <taxon>Bacillota</taxon>
        <taxon>Bacilli</taxon>
        <taxon>Bacillales</taxon>
        <taxon>Paenibacillaceae</taxon>
        <taxon>Cohnella</taxon>
    </lineage>
</organism>
<accession>A0A7X0VZZ0</accession>
<evidence type="ECO:0000313" key="4">
    <source>
        <dbReference type="Proteomes" id="UP000564644"/>
    </source>
</evidence>
<dbReference type="GO" id="GO:0000166">
    <property type="term" value="F:nucleotide binding"/>
    <property type="evidence" value="ECO:0007669"/>
    <property type="project" value="InterPro"/>
</dbReference>
<reference evidence="3 4" key="1">
    <citation type="submission" date="2020-08" db="EMBL/GenBank/DDBJ databases">
        <title>Cohnella phylogeny.</title>
        <authorList>
            <person name="Dunlap C."/>
        </authorList>
    </citation>
    <scope>NUCLEOTIDE SEQUENCE [LARGE SCALE GENOMIC DNA]</scope>
    <source>
        <strain evidence="3 4">CBP 2801</strain>
    </source>
</reference>
<proteinExistence type="predicted"/>
<dbReference type="SUPFAM" id="SSF55347">
    <property type="entry name" value="Glyceraldehyde-3-phosphate dehydrogenase-like, C-terminal domain"/>
    <property type="match status" value="1"/>
</dbReference>
<dbReference type="InterPro" id="IPR055170">
    <property type="entry name" value="GFO_IDH_MocA-like_dom"/>
</dbReference>
<dbReference type="Gene3D" id="3.40.50.720">
    <property type="entry name" value="NAD(P)-binding Rossmann-like Domain"/>
    <property type="match status" value="1"/>
</dbReference>
<comment type="caution">
    <text evidence="3">The sequence shown here is derived from an EMBL/GenBank/DDBJ whole genome shotgun (WGS) entry which is preliminary data.</text>
</comment>
<gene>
    <name evidence="3" type="ORF">H7C18_34635</name>
</gene>
<evidence type="ECO:0000259" key="2">
    <source>
        <dbReference type="Pfam" id="PF22725"/>
    </source>
</evidence>
<dbReference type="PANTHER" id="PTHR43249">
    <property type="entry name" value="UDP-N-ACETYL-2-AMINO-2-DEOXY-D-GLUCURONATE OXIDASE"/>
    <property type="match status" value="1"/>
</dbReference>
<dbReference type="Pfam" id="PF22725">
    <property type="entry name" value="GFO_IDH_MocA_C3"/>
    <property type="match status" value="1"/>
</dbReference>
<dbReference type="Gene3D" id="3.30.360.10">
    <property type="entry name" value="Dihydrodipicolinate Reductase, domain 2"/>
    <property type="match status" value="1"/>
</dbReference>
<dbReference type="InterPro" id="IPR052515">
    <property type="entry name" value="Gfo/Idh/MocA_Oxidoreductase"/>
</dbReference>
<dbReference type="EMBL" id="JACJVO010000081">
    <property type="protein sequence ID" value="MBB6736057.1"/>
    <property type="molecule type" value="Genomic_DNA"/>
</dbReference>